<feature type="chain" id="PRO_5004717959" description="EF-hand domain-containing protein" evidence="1">
    <location>
        <begin position="20"/>
        <end position="178"/>
    </location>
</feature>
<feature type="signal peptide" evidence="1">
    <location>
        <begin position="1"/>
        <end position="19"/>
    </location>
</feature>
<dbReference type="Proteomes" id="UP000030746">
    <property type="component" value="Unassembled WGS sequence"/>
</dbReference>
<protein>
    <recommendedName>
        <fullName evidence="4">EF-hand domain-containing protein</fullName>
    </recommendedName>
</protein>
<keyword evidence="3" id="KW-1185">Reference proteome</keyword>
<accession>V4BBV5</accession>
<dbReference type="HOGENOM" id="CLU_1512303_0_0_1"/>
<dbReference type="AlphaFoldDB" id="V4BBV5"/>
<dbReference type="RefSeq" id="XP_009043646.1">
    <property type="nucleotide sequence ID" value="XM_009045398.1"/>
</dbReference>
<dbReference type="GeneID" id="20247435"/>
<name>V4BBV5_LOTGI</name>
<dbReference type="EMBL" id="KB199650">
    <property type="protein sequence ID" value="ESP05101.1"/>
    <property type="molecule type" value="Genomic_DNA"/>
</dbReference>
<dbReference type="KEGG" id="lgi:LOTGIDRAFT_227798"/>
<dbReference type="OrthoDB" id="6058891at2759"/>
<sequence>MTAMLRLLLLFTTISCVSGVYYSLWYSLYGCNPPKSLKARVELVGYDNDRNNDGKTDNSDFERDLIDYNYDGDMAVIKEWEVVFHWRCRYGWDEDFGRYFFNQLDRNKDGVMTIEGDLNVPLSFPGDGFRLRQVSRFRTFCNERNNKPKDCDKLEKEKNNLINFGNYSTPYLAQLGTF</sequence>
<evidence type="ECO:0000313" key="2">
    <source>
        <dbReference type="EMBL" id="ESP05101.1"/>
    </source>
</evidence>
<gene>
    <name evidence="2" type="ORF">LOTGIDRAFT_227798</name>
</gene>
<evidence type="ECO:0008006" key="4">
    <source>
        <dbReference type="Google" id="ProtNLM"/>
    </source>
</evidence>
<evidence type="ECO:0000256" key="1">
    <source>
        <dbReference type="SAM" id="SignalP"/>
    </source>
</evidence>
<proteinExistence type="predicted"/>
<dbReference type="PROSITE" id="PS51257">
    <property type="entry name" value="PROKAR_LIPOPROTEIN"/>
    <property type="match status" value="1"/>
</dbReference>
<organism evidence="2 3">
    <name type="scientific">Lottia gigantea</name>
    <name type="common">Giant owl limpet</name>
    <dbReference type="NCBI Taxonomy" id="225164"/>
    <lineage>
        <taxon>Eukaryota</taxon>
        <taxon>Metazoa</taxon>
        <taxon>Spiralia</taxon>
        <taxon>Lophotrochozoa</taxon>
        <taxon>Mollusca</taxon>
        <taxon>Gastropoda</taxon>
        <taxon>Patellogastropoda</taxon>
        <taxon>Lottioidea</taxon>
        <taxon>Lottiidae</taxon>
        <taxon>Lottia</taxon>
    </lineage>
</organism>
<keyword evidence="1" id="KW-0732">Signal</keyword>
<dbReference type="CTD" id="20247435"/>
<evidence type="ECO:0000313" key="3">
    <source>
        <dbReference type="Proteomes" id="UP000030746"/>
    </source>
</evidence>
<reference evidence="2 3" key="1">
    <citation type="journal article" date="2013" name="Nature">
        <title>Insights into bilaterian evolution from three spiralian genomes.</title>
        <authorList>
            <person name="Simakov O."/>
            <person name="Marletaz F."/>
            <person name="Cho S.J."/>
            <person name="Edsinger-Gonzales E."/>
            <person name="Havlak P."/>
            <person name="Hellsten U."/>
            <person name="Kuo D.H."/>
            <person name="Larsson T."/>
            <person name="Lv J."/>
            <person name="Arendt D."/>
            <person name="Savage R."/>
            <person name="Osoegawa K."/>
            <person name="de Jong P."/>
            <person name="Grimwood J."/>
            <person name="Chapman J.A."/>
            <person name="Shapiro H."/>
            <person name="Aerts A."/>
            <person name="Otillar R.P."/>
            <person name="Terry A.Y."/>
            <person name="Boore J.L."/>
            <person name="Grigoriev I.V."/>
            <person name="Lindberg D.R."/>
            <person name="Seaver E.C."/>
            <person name="Weisblat D.A."/>
            <person name="Putnam N.H."/>
            <person name="Rokhsar D.S."/>
        </authorList>
    </citation>
    <scope>NUCLEOTIDE SEQUENCE [LARGE SCALE GENOMIC DNA]</scope>
</reference>